<evidence type="ECO:0000256" key="1">
    <source>
        <dbReference type="SAM" id="Phobius"/>
    </source>
</evidence>
<accession>A0A7W6NB37</accession>
<protein>
    <submittedName>
        <fullName evidence="2">Uncharacterized protein</fullName>
    </submittedName>
</protein>
<comment type="caution">
    <text evidence="2">The sequence shown here is derived from an EMBL/GenBank/DDBJ whole genome shotgun (WGS) entry which is preliminary data.</text>
</comment>
<proteinExistence type="predicted"/>
<sequence length="123" mass="13033">MDDRNSARQMIGTFVFLLVGPIAWALNLTLIYGAQSSLCAFGALSPTAIRILVGIICLGLAGCVLGAMARPVAVFQRITGASAPEDQWPFIRGTMRLLAGLSVLGMLYFALASLFVPGCDVLR</sequence>
<gene>
    <name evidence="2" type="ORF">GGR20_001807</name>
</gene>
<keyword evidence="1" id="KW-0812">Transmembrane</keyword>
<dbReference type="AlphaFoldDB" id="A0A7W6NB37"/>
<keyword evidence="3" id="KW-1185">Reference proteome</keyword>
<dbReference type="EMBL" id="JACIEW010000004">
    <property type="protein sequence ID" value="MBB4052164.1"/>
    <property type="molecule type" value="Genomic_DNA"/>
</dbReference>
<evidence type="ECO:0000313" key="2">
    <source>
        <dbReference type="EMBL" id="MBB4052164.1"/>
    </source>
</evidence>
<feature type="transmembrane region" description="Helical" evidence="1">
    <location>
        <begin position="97"/>
        <end position="116"/>
    </location>
</feature>
<feature type="transmembrane region" description="Helical" evidence="1">
    <location>
        <begin position="47"/>
        <end position="69"/>
    </location>
</feature>
<evidence type="ECO:0000313" key="3">
    <source>
        <dbReference type="Proteomes" id="UP000547011"/>
    </source>
</evidence>
<keyword evidence="1" id="KW-0472">Membrane</keyword>
<dbReference type="Proteomes" id="UP000547011">
    <property type="component" value="Unassembled WGS sequence"/>
</dbReference>
<dbReference type="RefSeq" id="WP_183310898.1">
    <property type="nucleotide sequence ID" value="NZ_JACIEW010000004.1"/>
</dbReference>
<organism evidence="2 3">
    <name type="scientific">Devosia subaequoris</name>
    <dbReference type="NCBI Taxonomy" id="395930"/>
    <lineage>
        <taxon>Bacteria</taxon>
        <taxon>Pseudomonadati</taxon>
        <taxon>Pseudomonadota</taxon>
        <taxon>Alphaproteobacteria</taxon>
        <taxon>Hyphomicrobiales</taxon>
        <taxon>Devosiaceae</taxon>
        <taxon>Devosia</taxon>
    </lineage>
</organism>
<name>A0A7W6NB37_9HYPH</name>
<reference evidence="2 3" key="1">
    <citation type="submission" date="2020-08" db="EMBL/GenBank/DDBJ databases">
        <title>Genomic Encyclopedia of Type Strains, Phase IV (KMG-IV): sequencing the most valuable type-strain genomes for metagenomic binning, comparative biology and taxonomic classification.</title>
        <authorList>
            <person name="Goeker M."/>
        </authorList>
    </citation>
    <scope>NUCLEOTIDE SEQUENCE [LARGE SCALE GENOMIC DNA]</scope>
    <source>
        <strain evidence="2 3">DSM 23447</strain>
    </source>
</reference>
<feature type="transmembrane region" description="Helical" evidence="1">
    <location>
        <begin position="12"/>
        <end position="35"/>
    </location>
</feature>
<keyword evidence="1" id="KW-1133">Transmembrane helix</keyword>